<proteinExistence type="predicted"/>
<dbReference type="EMBL" id="GBXM01014056">
    <property type="protein sequence ID" value="JAH94521.1"/>
    <property type="molecule type" value="Transcribed_RNA"/>
</dbReference>
<dbReference type="AlphaFoldDB" id="A0A0E9WWC8"/>
<accession>A0A0E9WWC8</accession>
<sequence>MHGEWLRTANGSWVFNTSKTQTWPTHPVTGPGPTIEMWVSKSMKDFISVFYSRSQTATGLDKSLQARVQ</sequence>
<evidence type="ECO:0000313" key="1">
    <source>
        <dbReference type="EMBL" id="JAH94521.1"/>
    </source>
</evidence>
<organism evidence="1">
    <name type="scientific">Anguilla anguilla</name>
    <name type="common">European freshwater eel</name>
    <name type="synonym">Muraena anguilla</name>
    <dbReference type="NCBI Taxonomy" id="7936"/>
    <lineage>
        <taxon>Eukaryota</taxon>
        <taxon>Metazoa</taxon>
        <taxon>Chordata</taxon>
        <taxon>Craniata</taxon>
        <taxon>Vertebrata</taxon>
        <taxon>Euteleostomi</taxon>
        <taxon>Actinopterygii</taxon>
        <taxon>Neopterygii</taxon>
        <taxon>Teleostei</taxon>
        <taxon>Anguilliformes</taxon>
        <taxon>Anguillidae</taxon>
        <taxon>Anguilla</taxon>
    </lineage>
</organism>
<protein>
    <submittedName>
        <fullName evidence="1">Uncharacterized protein</fullName>
    </submittedName>
</protein>
<name>A0A0E9WWC8_ANGAN</name>
<reference evidence="1" key="1">
    <citation type="submission" date="2014-11" db="EMBL/GenBank/DDBJ databases">
        <authorList>
            <person name="Amaro Gonzalez C."/>
        </authorList>
    </citation>
    <scope>NUCLEOTIDE SEQUENCE</scope>
</reference>
<reference evidence="1" key="2">
    <citation type="journal article" date="2015" name="Fish Shellfish Immunol.">
        <title>Early steps in the European eel (Anguilla anguilla)-Vibrio vulnificus interaction in the gills: Role of the RtxA13 toxin.</title>
        <authorList>
            <person name="Callol A."/>
            <person name="Pajuelo D."/>
            <person name="Ebbesson L."/>
            <person name="Teles M."/>
            <person name="MacKenzie S."/>
            <person name="Amaro C."/>
        </authorList>
    </citation>
    <scope>NUCLEOTIDE SEQUENCE</scope>
</reference>